<comment type="caution">
    <text evidence="3">The sequence shown here is derived from an EMBL/GenBank/DDBJ whole genome shotgun (WGS) entry which is preliminary data.</text>
</comment>
<accession>A0AAD8HYC1</accession>
<dbReference type="PANTHER" id="PTHR31639:SF237">
    <property type="entry name" value="F-BOX DOMAIN-CONTAINING PROTEIN"/>
    <property type="match status" value="1"/>
</dbReference>
<dbReference type="Proteomes" id="UP001237642">
    <property type="component" value="Unassembled WGS sequence"/>
</dbReference>
<dbReference type="Pfam" id="PF24758">
    <property type="entry name" value="LRR_At5g56370"/>
    <property type="match status" value="1"/>
</dbReference>
<dbReference type="InterPro" id="IPR001810">
    <property type="entry name" value="F-box_dom"/>
</dbReference>
<feature type="domain" description="F-box" evidence="1">
    <location>
        <begin position="10"/>
        <end position="47"/>
    </location>
</feature>
<gene>
    <name evidence="3" type="ORF">POM88_031282</name>
</gene>
<dbReference type="InterPro" id="IPR032675">
    <property type="entry name" value="LRR_dom_sf"/>
</dbReference>
<reference evidence="3" key="2">
    <citation type="submission" date="2023-05" db="EMBL/GenBank/DDBJ databases">
        <authorList>
            <person name="Schelkunov M.I."/>
        </authorList>
    </citation>
    <scope>NUCLEOTIDE SEQUENCE</scope>
    <source>
        <strain evidence="3">Hsosn_3</strain>
        <tissue evidence="3">Leaf</tissue>
    </source>
</reference>
<evidence type="ECO:0000313" key="4">
    <source>
        <dbReference type="Proteomes" id="UP001237642"/>
    </source>
</evidence>
<dbReference type="InterPro" id="IPR036047">
    <property type="entry name" value="F-box-like_dom_sf"/>
</dbReference>
<dbReference type="InterPro" id="IPR055411">
    <property type="entry name" value="LRR_FXL15/At3g58940/PEG3-like"/>
</dbReference>
<dbReference type="InterPro" id="IPR053781">
    <property type="entry name" value="F-box_AtFBL13-like"/>
</dbReference>
<name>A0AAD8HYC1_9APIA</name>
<feature type="domain" description="F-box/LRR-repeat protein 15/At3g58940/PEG3-like LRR" evidence="2">
    <location>
        <begin position="102"/>
        <end position="231"/>
    </location>
</feature>
<protein>
    <submittedName>
        <fullName evidence="3">F-box/RNI-like superfamily protein</fullName>
    </submittedName>
</protein>
<proteinExistence type="predicted"/>
<reference evidence="3" key="1">
    <citation type="submission" date="2023-02" db="EMBL/GenBank/DDBJ databases">
        <title>Genome of toxic invasive species Heracleum sosnowskyi carries increased number of genes despite the absence of recent whole-genome duplications.</title>
        <authorList>
            <person name="Schelkunov M."/>
            <person name="Shtratnikova V."/>
            <person name="Makarenko M."/>
            <person name="Klepikova A."/>
            <person name="Omelchenko D."/>
            <person name="Novikova G."/>
            <person name="Obukhova E."/>
            <person name="Bogdanov V."/>
            <person name="Penin A."/>
            <person name="Logacheva M."/>
        </authorList>
    </citation>
    <scope>NUCLEOTIDE SEQUENCE</scope>
    <source>
        <strain evidence="3">Hsosn_3</strain>
        <tissue evidence="3">Leaf</tissue>
    </source>
</reference>
<organism evidence="3 4">
    <name type="scientific">Heracleum sosnowskyi</name>
    <dbReference type="NCBI Taxonomy" id="360622"/>
    <lineage>
        <taxon>Eukaryota</taxon>
        <taxon>Viridiplantae</taxon>
        <taxon>Streptophyta</taxon>
        <taxon>Embryophyta</taxon>
        <taxon>Tracheophyta</taxon>
        <taxon>Spermatophyta</taxon>
        <taxon>Magnoliopsida</taxon>
        <taxon>eudicotyledons</taxon>
        <taxon>Gunneridae</taxon>
        <taxon>Pentapetalae</taxon>
        <taxon>asterids</taxon>
        <taxon>campanulids</taxon>
        <taxon>Apiales</taxon>
        <taxon>Apiaceae</taxon>
        <taxon>Apioideae</taxon>
        <taxon>apioid superclade</taxon>
        <taxon>Tordylieae</taxon>
        <taxon>Tordyliinae</taxon>
        <taxon>Heracleum</taxon>
    </lineage>
</organism>
<dbReference type="PANTHER" id="PTHR31639">
    <property type="entry name" value="F-BOX PROTEIN-LIKE"/>
    <property type="match status" value="1"/>
</dbReference>
<dbReference type="SUPFAM" id="SSF52047">
    <property type="entry name" value="RNI-like"/>
    <property type="match status" value="1"/>
</dbReference>
<keyword evidence="4" id="KW-1185">Reference proteome</keyword>
<evidence type="ECO:0000259" key="1">
    <source>
        <dbReference type="Pfam" id="PF00646"/>
    </source>
</evidence>
<dbReference type="AlphaFoldDB" id="A0AAD8HYC1"/>
<evidence type="ECO:0000259" key="2">
    <source>
        <dbReference type="Pfam" id="PF24758"/>
    </source>
</evidence>
<dbReference type="EMBL" id="JAUIZM010000007">
    <property type="protein sequence ID" value="KAK1375089.1"/>
    <property type="molecule type" value="Genomic_DNA"/>
</dbReference>
<dbReference type="Gene3D" id="3.80.10.10">
    <property type="entry name" value="Ribonuclease Inhibitor"/>
    <property type="match status" value="1"/>
</dbReference>
<dbReference type="Pfam" id="PF00646">
    <property type="entry name" value="F-box"/>
    <property type="match status" value="1"/>
</dbReference>
<dbReference type="CDD" id="cd22160">
    <property type="entry name" value="F-box_AtFBL13-like"/>
    <property type="match status" value="1"/>
</dbReference>
<dbReference type="SUPFAM" id="SSF81383">
    <property type="entry name" value="F-box domain"/>
    <property type="match status" value="1"/>
</dbReference>
<evidence type="ECO:0000313" key="3">
    <source>
        <dbReference type="EMBL" id="KAK1375089.1"/>
    </source>
</evidence>
<sequence length="323" mass="37064">MDECARKDFISNLPHGIIEIILTKLPIRDAVRTSVLSTEWRYRWATMTILVFDKNCVCVPHGSIFNEEKLFNFMLRCLFLHDGPINKFRLSTSCLDKYPDMDQCLLFLSRKHLKELVLKIDLLDPMLPAPSAIFSCQRLTSLTLCGFELKPPLTFRGFPCLKYLKLDYDIVTREVVEDLISGSPLLEKLKILNYEHLAFMVRAPNLKHLILDGNFKHIYVEHAPLLVDISIEIDTEVSEVPNLQKLQISAEAFGCAFFKPAGTGFWEKGCPTDFTMKHLKKVQISGVSNKKDMEFIKFVLGRSPVLKVMRVSHHDNSNDNMKN</sequence>